<dbReference type="Gene3D" id="3.40.430.10">
    <property type="entry name" value="Dihydrofolate Reductase, subunit A"/>
    <property type="match status" value="1"/>
</dbReference>
<proteinExistence type="predicted"/>
<protein>
    <submittedName>
        <fullName evidence="2">Deaminase</fullName>
    </submittedName>
</protein>
<feature type="domain" description="Bacterial bifunctional deaminase-reductase C-terminal" evidence="1">
    <location>
        <begin position="4"/>
        <end position="186"/>
    </location>
</feature>
<evidence type="ECO:0000313" key="3">
    <source>
        <dbReference type="Proteomes" id="UP000603904"/>
    </source>
</evidence>
<gene>
    <name evidence="2" type="ORF">Mco01_73400</name>
</gene>
<keyword evidence="3" id="KW-1185">Reference proteome</keyword>
<sequence>MNRLIVHMQASMDGFVGSDIAGSTWQLWDWGPDWPWSADVRKRFNEVVGAASGILLSRPMITEGYLGHWRRTADEHPDDPDYRFARRIGELPTFVVTGRGLDGDWPRTTVINAPLAEGVRRALTMADGDVVCFGGAGFVNGLLREDLVDELHLFVNPGIAGEGPRIFDGTMIRDSYELVDASPSDCGILPARWRRRRRSPAERGA</sequence>
<evidence type="ECO:0000259" key="1">
    <source>
        <dbReference type="Pfam" id="PF01872"/>
    </source>
</evidence>
<reference evidence="2 3" key="1">
    <citation type="submission" date="2021-01" db="EMBL/GenBank/DDBJ databases">
        <title>Whole genome shotgun sequence of Microbispora corallina NBRC 16416.</title>
        <authorList>
            <person name="Komaki H."/>
            <person name="Tamura T."/>
        </authorList>
    </citation>
    <scope>NUCLEOTIDE SEQUENCE [LARGE SCALE GENOMIC DNA]</scope>
    <source>
        <strain evidence="2 3">NBRC 16416</strain>
    </source>
</reference>
<dbReference type="Proteomes" id="UP000603904">
    <property type="component" value="Unassembled WGS sequence"/>
</dbReference>
<dbReference type="EMBL" id="BOOC01000057">
    <property type="protein sequence ID" value="GIH44340.1"/>
    <property type="molecule type" value="Genomic_DNA"/>
</dbReference>
<comment type="caution">
    <text evidence="2">The sequence shown here is derived from an EMBL/GenBank/DDBJ whole genome shotgun (WGS) entry which is preliminary data.</text>
</comment>
<dbReference type="InterPro" id="IPR002734">
    <property type="entry name" value="RibDG_C"/>
</dbReference>
<dbReference type="SUPFAM" id="SSF53597">
    <property type="entry name" value="Dihydrofolate reductase-like"/>
    <property type="match status" value="1"/>
</dbReference>
<dbReference type="RefSeq" id="WP_204061342.1">
    <property type="nucleotide sequence ID" value="NZ_BAAAGP010000013.1"/>
</dbReference>
<name>A0ABQ4GBB8_9ACTN</name>
<accession>A0ABQ4GBB8</accession>
<dbReference type="InterPro" id="IPR024072">
    <property type="entry name" value="DHFR-like_dom_sf"/>
</dbReference>
<dbReference type="Pfam" id="PF01872">
    <property type="entry name" value="RibD_C"/>
    <property type="match status" value="1"/>
</dbReference>
<organism evidence="2 3">
    <name type="scientific">Microbispora corallina</name>
    <dbReference type="NCBI Taxonomy" id="83302"/>
    <lineage>
        <taxon>Bacteria</taxon>
        <taxon>Bacillati</taxon>
        <taxon>Actinomycetota</taxon>
        <taxon>Actinomycetes</taxon>
        <taxon>Streptosporangiales</taxon>
        <taxon>Streptosporangiaceae</taxon>
        <taxon>Microbispora</taxon>
    </lineage>
</organism>
<evidence type="ECO:0000313" key="2">
    <source>
        <dbReference type="EMBL" id="GIH44340.1"/>
    </source>
</evidence>